<accession>A0A399EYA2</accession>
<dbReference type="Proteomes" id="UP000265800">
    <property type="component" value="Unassembled WGS sequence"/>
</dbReference>
<dbReference type="EMBL" id="QWKZ01000013">
    <property type="protein sequence ID" value="RIH88366.1"/>
    <property type="molecule type" value="Genomic_DNA"/>
</dbReference>
<sequence>MFQAIFAHLPALLFTLALGAALLGLLVWAMALQGAANRRTAQVLWGLALLMALGGLFSGLLRP</sequence>
<protein>
    <submittedName>
        <fullName evidence="2">Uncharacterized protein</fullName>
    </submittedName>
</protein>
<feature type="transmembrane region" description="Helical" evidence="1">
    <location>
        <begin position="12"/>
        <end position="31"/>
    </location>
</feature>
<keyword evidence="1" id="KW-1133">Transmembrane helix</keyword>
<dbReference type="AlphaFoldDB" id="A0A399EYA2"/>
<evidence type="ECO:0000313" key="3">
    <source>
        <dbReference type="Proteomes" id="UP000265800"/>
    </source>
</evidence>
<dbReference type="RefSeq" id="WP_119359308.1">
    <property type="nucleotide sequence ID" value="NZ_QWKZ01000013.1"/>
</dbReference>
<evidence type="ECO:0000313" key="2">
    <source>
        <dbReference type="EMBL" id="RIH88366.1"/>
    </source>
</evidence>
<keyword evidence="3" id="KW-1185">Reference proteome</keyword>
<proteinExistence type="predicted"/>
<keyword evidence="1" id="KW-0472">Membrane</keyword>
<feature type="transmembrane region" description="Helical" evidence="1">
    <location>
        <begin position="43"/>
        <end position="61"/>
    </location>
</feature>
<comment type="caution">
    <text evidence="2">The sequence shown here is derived from an EMBL/GenBank/DDBJ whole genome shotgun (WGS) entry which is preliminary data.</text>
</comment>
<keyword evidence="1" id="KW-0812">Transmembrane</keyword>
<evidence type="ECO:0000256" key="1">
    <source>
        <dbReference type="SAM" id="Phobius"/>
    </source>
</evidence>
<name>A0A399EYA2_9DEIN</name>
<reference evidence="2 3" key="1">
    <citation type="submission" date="2018-08" db="EMBL/GenBank/DDBJ databases">
        <title>Meiothermus luteus KCTC 52599 genome sequencing project.</title>
        <authorList>
            <person name="Da Costa M.S."/>
            <person name="Albuquerque L."/>
            <person name="Raposo P."/>
            <person name="Froufe H.J.C."/>
            <person name="Barroso C.S."/>
            <person name="Egas C."/>
        </authorList>
    </citation>
    <scope>NUCLEOTIDE SEQUENCE [LARGE SCALE GENOMIC DNA]</scope>
    <source>
        <strain evidence="2 3">KCTC 52599</strain>
    </source>
</reference>
<organism evidence="2 3">
    <name type="scientific">Meiothermus luteus</name>
    <dbReference type="NCBI Taxonomy" id="2026184"/>
    <lineage>
        <taxon>Bacteria</taxon>
        <taxon>Thermotogati</taxon>
        <taxon>Deinococcota</taxon>
        <taxon>Deinococci</taxon>
        <taxon>Thermales</taxon>
        <taxon>Thermaceae</taxon>
        <taxon>Meiothermus</taxon>
    </lineage>
</organism>
<gene>
    <name evidence="2" type="ORF">Mlute_00627</name>
</gene>